<comment type="similarity">
    <text evidence="2">Belongs to the ABC-4 integral membrane protein family. LolC/E subfamily.</text>
</comment>
<dbReference type="Proteomes" id="UP000488299">
    <property type="component" value="Unassembled WGS sequence"/>
</dbReference>
<evidence type="ECO:0000256" key="2">
    <source>
        <dbReference type="ARBA" id="ARBA00005236"/>
    </source>
</evidence>
<evidence type="ECO:0000259" key="9">
    <source>
        <dbReference type="Pfam" id="PF12704"/>
    </source>
</evidence>
<dbReference type="InterPro" id="IPR051447">
    <property type="entry name" value="Lipoprotein-release_system"/>
</dbReference>
<dbReference type="Pfam" id="PF12704">
    <property type="entry name" value="MacB_PCD"/>
    <property type="match status" value="1"/>
</dbReference>
<evidence type="ECO:0000256" key="4">
    <source>
        <dbReference type="ARBA" id="ARBA00022692"/>
    </source>
</evidence>
<evidence type="ECO:0000256" key="1">
    <source>
        <dbReference type="ARBA" id="ARBA00004651"/>
    </source>
</evidence>
<dbReference type="Pfam" id="PF02687">
    <property type="entry name" value="FtsX"/>
    <property type="match status" value="1"/>
</dbReference>
<gene>
    <name evidence="10" type="ORF">F5984_01795</name>
</gene>
<organism evidence="10 11">
    <name type="scientific">Rudanella paleaurantiibacter</name>
    <dbReference type="NCBI Taxonomy" id="2614655"/>
    <lineage>
        <taxon>Bacteria</taxon>
        <taxon>Pseudomonadati</taxon>
        <taxon>Bacteroidota</taxon>
        <taxon>Cytophagia</taxon>
        <taxon>Cytophagales</taxon>
        <taxon>Cytophagaceae</taxon>
        <taxon>Rudanella</taxon>
    </lineage>
</organism>
<feature type="domain" description="MacB-like periplasmic core" evidence="9">
    <location>
        <begin position="25"/>
        <end position="251"/>
    </location>
</feature>
<evidence type="ECO:0000256" key="5">
    <source>
        <dbReference type="ARBA" id="ARBA00022989"/>
    </source>
</evidence>
<keyword evidence="5 7" id="KW-1133">Transmembrane helix</keyword>
<dbReference type="AlphaFoldDB" id="A0A7J5U4E5"/>
<sequence>MNLPFFIARRYFFTRKKRGFIGWLSILSIIGVGVGTMALVVVLSVFNGMEELNRTLFRSVEADLTITPRQGKRFEAPPTLLTALGRTPGADLVTPVIQDNALARYNGAQTVVTVKGVANNYLQRSQLDSALVDGRFRLQTNGINYAIVAEGIRNDLSIVTQDILTPLELLYPQNQSGSRTLNLLNENAFSTQALTVSGVFFVDAQQYGDFVIAPLPVVRELVGYGPNELTSIELQLKPGTDLVAAKAAVQTLAGDQLLVRDRDDLNVDLYRAINIEKLTVGLTLSFIILIASVNIFFSLSMLVIEKKNDIRTLLALGATPGLIRRVFLTEGAIISLSGAVTGLVLGVGLCWMQERYGLVGVGTTSSIIDAYPVRVDTTDLWITALIVLGITALTSWFPAQRAAKIRQTTN</sequence>
<accession>A0A7J5U4E5</accession>
<evidence type="ECO:0000256" key="7">
    <source>
        <dbReference type="SAM" id="Phobius"/>
    </source>
</evidence>
<protein>
    <submittedName>
        <fullName evidence="10">FtsX-like permease family protein</fullName>
    </submittedName>
</protein>
<dbReference type="PANTHER" id="PTHR30489:SF0">
    <property type="entry name" value="LIPOPROTEIN-RELEASING SYSTEM TRANSMEMBRANE PROTEIN LOLE"/>
    <property type="match status" value="1"/>
</dbReference>
<keyword evidence="3" id="KW-1003">Cell membrane</keyword>
<comment type="subcellular location">
    <subcellularLocation>
        <location evidence="1">Cell membrane</location>
        <topology evidence="1">Multi-pass membrane protein</topology>
    </subcellularLocation>
</comment>
<reference evidence="10 11" key="1">
    <citation type="submission" date="2019-10" db="EMBL/GenBank/DDBJ databases">
        <title>Rudanella paleaurantiibacter sp. nov., isolated from sludge.</title>
        <authorList>
            <person name="Xu S.Q."/>
        </authorList>
    </citation>
    <scope>NUCLEOTIDE SEQUENCE [LARGE SCALE GENOMIC DNA]</scope>
    <source>
        <strain evidence="10 11">HX-22-17</strain>
    </source>
</reference>
<keyword evidence="11" id="KW-1185">Reference proteome</keyword>
<evidence type="ECO:0000313" key="10">
    <source>
        <dbReference type="EMBL" id="KAB7732709.1"/>
    </source>
</evidence>
<dbReference type="GO" id="GO:0044874">
    <property type="term" value="P:lipoprotein localization to outer membrane"/>
    <property type="evidence" value="ECO:0007669"/>
    <property type="project" value="TreeGrafter"/>
</dbReference>
<evidence type="ECO:0000256" key="6">
    <source>
        <dbReference type="ARBA" id="ARBA00023136"/>
    </source>
</evidence>
<proteinExistence type="inferred from homology"/>
<feature type="transmembrane region" description="Helical" evidence="7">
    <location>
        <begin position="325"/>
        <end position="349"/>
    </location>
</feature>
<evidence type="ECO:0000313" key="11">
    <source>
        <dbReference type="Proteomes" id="UP000488299"/>
    </source>
</evidence>
<dbReference type="RefSeq" id="WP_152122243.1">
    <property type="nucleotide sequence ID" value="NZ_WELI01000001.1"/>
</dbReference>
<keyword evidence="6 7" id="KW-0472">Membrane</keyword>
<dbReference type="InterPro" id="IPR003838">
    <property type="entry name" value="ABC3_permease_C"/>
</dbReference>
<feature type="transmembrane region" description="Helical" evidence="7">
    <location>
        <begin position="280"/>
        <end position="304"/>
    </location>
</feature>
<feature type="transmembrane region" description="Helical" evidence="7">
    <location>
        <begin position="20"/>
        <end position="46"/>
    </location>
</feature>
<feature type="transmembrane region" description="Helical" evidence="7">
    <location>
        <begin position="380"/>
        <end position="399"/>
    </location>
</feature>
<dbReference type="PANTHER" id="PTHR30489">
    <property type="entry name" value="LIPOPROTEIN-RELEASING SYSTEM TRANSMEMBRANE PROTEIN LOLE"/>
    <property type="match status" value="1"/>
</dbReference>
<evidence type="ECO:0000259" key="8">
    <source>
        <dbReference type="Pfam" id="PF02687"/>
    </source>
</evidence>
<feature type="domain" description="ABC3 transporter permease C-terminal" evidence="8">
    <location>
        <begin position="284"/>
        <end position="405"/>
    </location>
</feature>
<comment type="caution">
    <text evidence="10">The sequence shown here is derived from an EMBL/GenBank/DDBJ whole genome shotgun (WGS) entry which is preliminary data.</text>
</comment>
<dbReference type="EMBL" id="WELI01000001">
    <property type="protein sequence ID" value="KAB7732709.1"/>
    <property type="molecule type" value="Genomic_DNA"/>
</dbReference>
<dbReference type="InterPro" id="IPR025857">
    <property type="entry name" value="MacB_PCD"/>
</dbReference>
<keyword evidence="4 7" id="KW-0812">Transmembrane</keyword>
<dbReference type="GO" id="GO:0098797">
    <property type="term" value="C:plasma membrane protein complex"/>
    <property type="evidence" value="ECO:0007669"/>
    <property type="project" value="TreeGrafter"/>
</dbReference>
<name>A0A7J5U4E5_9BACT</name>
<evidence type="ECO:0000256" key="3">
    <source>
        <dbReference type="ARBA" id="ARBA00022475"/>
    </source>
</evidence>